<protein>
    <recommendedName>
        <fullName evidence="2">CopG family transcriptional regulator</fullName>
    </recommendedName>
</protein>
<dbReference type="AlphaFoldDB" id="A0A7C3DVH6"/>
<reference evidence="1" key="1">
    <citation type="journal article" date="2020" name="mSystems">
        <title>Genome- and Community-Level Interaction Insights into Carbon Utilization and Element Cycling Functions of Hydrothermarchaeota in Hydrothermal Sediment.</title>
        <authorList>
            <person name="Zhou Z."/>
            <person name="Liu Y."/>
            <person name="Xu W."/>
            <person name="Pan J."/>
            <person name="Luo Z.H."/>
            <person name="Li M."/>
        </authorList>
    </citation>
    <scope>NUCLEOTIDE SEQUENCE [LARGE SCALE GENOMIC DNA]</scope>
    <source>
        <strain evidence="1">SpSt-524</strain>
    </source>
</reference>
<organism evidence="1">
    <name type="scientific">Meiothermus ruber</name>
    <dbReference type="NCBI Taxonomy" id="277"/>
    <lineage>
        <taxon>Bacteria</taxon>
        <taxon>Thermotogati</taxon>
        <taxon>Deinococcota</taxon>
        <taxon>Deinococci</taxon>
        <taxon>Thermales</taxon>
        <taxon>Thermaceae</taxon>
        <taxon>Meiothermus</taxon>
    </lineage>
</organism>
<dbReference type="GO" id="GO:0006355">
    <property type="term" value="P:regulation of DNA-templated transcription"/>
    <property type="evidence" value="ECO:0007669"/>
    <property type="project" value="InterPro"/>
</dbReference>
<dbReference type="EMBL" id="DSWI01000009">
    <property type="protein sequence ID" value="HFG19727.1"/>
    <property type="molecule type" value="Genomic_DNA"/>
</dbReference>
<proteinExistence type="predicted"/>
<comment type="caution">
    <text evidence="1">The sequence shown here is derived from an EMBL/GenBank/DDBJ whole genome shotgun (WGS) entry which is preliminary data.</text>
</comment>
<accession>A0A7C3DVH6</accession>
<sequence>MSVSLSAEWLRFAEEYQKTHGLSSRSEVIQLALKKLREWELAEGYRQMARDYAEHPDPLLDLEFDETVEQIDRG</sequence>
<evidence type="ECO:0000313" key="1">
    <source>
        <dbReference type="EMBL" id="HFG19727.1"/>
    </source>
</evidence>
<evidence type="ECO:0008006" key="2">
    <source>
        <dbReference type="Google" id="ProtNLM"/>
    </source>
</evidence>
<dbReference type="InterPro" id="IPR010985">
    <property type="entry name" value="Ribbon_hlx_hlx"/>
</dbReference>
<gene>
    <name evidence="1" type="ORF">ENS82_03270</name>
</gene>
<dbReference type="SUPFAM" id="SSF47598">
    <property type="entry name" value="Ribbon-helix-helix"/>
    <property type="match status" value="1"/>
</dbReference>
<name>A0A7C3DVH6_MEIRU</name>